<comment type="caution">
    <text evidence="3">The sequence shown here is derived from an EMBL/GenBank/DDBJ whole genome shotgun (WGS) entry which is preliminary data.</text>
</comment>
<dbReference type="InterPro" id="IPR036420">
    <property type="entry name" value="BRCT_dom_sf"/>
</dbReference>
<dbReference type="EMBL" id="PQXN01000111">
    <property type="protein sequence ID" value="TGO54170.1"/>
    <property type="molecule type" value="Genomic_DNA"/>
</dbReference>
<dbReference type="OrthoDB" id="446168at2759"/>
<feature type="region of interest" description="Disordered" evidence="1">
    <location>
        <begin position="731"/>
        <end position="759"/>
    </location>
</feature>
<dbReference type="AlphaFoldDB" id="A0A4Z1I5W3"/>
<keyword evidence="4" id="KW-1185">Reference proteome</keyword>
<feature type="compositionally biased region" description="Acidic residues" evidence="1">
    <location>
        <begin position="554"/>
        <end position="563"/>
    </location>
</feature>
<feature type="compositionally biased region" description="Basic and acidic residues" evidence="1">
    <location>
        <begin position="109"/>
        <end position="131"/>
    </location>
</feature>
<dbReference type="Gene3D" id="3.40.50.10190">
    <property type="entry name" value="BRCT domain"/>
    <property type="match status" value="1"/>
</dbReference>
<feature type="compositionally biased region" description="Basic residues" evidence="1">
    <location>
        <begin position="486"/>
        <end position="497"/>
    </location>
</feature>
<feature type="compositionally biased region" description="Low complexity" evidence="1">
    <location>
        <begin position="95"/>
        <end position="108"/>
    </location>
</feature>
<evidence type="ECO:0000313" key="3">
    <source>
        <dbReference type="EMBL" id="TGO54170.1"/>
    </source>
</evidence>
<dbReference type="SUPFAM" id="SSF52113">
    <property type="entry name" value="BRCT domain"/>
    <property type="match status" value="1"/>
</dbReference>
<protein>
    <recommendedName>
        <fullName evidence="2">BRCT domain-containing protein</fullName>
    </recommendedName>
</protein>
<evidence type="ECO:0000313" key="4">
    <source>
        <dbReference type="Proteomes" id="UP000297527"/>
    </source>
</evidence>
<feature type="region of interest" description="Disordered" evidence="1">
    <location>
        <begin position="95"/>
        <end position="183"/>
    </location>
</feature>
<dbReference type="PROSITE" id="PS50172">
    <property type="entry name" value="BRCT"/>
    <property type="match status" value="1"/>
</dbReference>
<proteinExistence type="predicted"/>
<evidence type="ECO:0000256" key="1">
    <source>
        <dbReference type="SAM" id="MobiDB-lite"/>
    </source>
</evidence>
<evidence type="ECO:0000259" key="2">
    <source>
        <dbReference type="PROSITE" id="PS50172"/>
    </source>
</evidence>
<feature type="region of interest" description="Disordered" evidence="1">
    <location>
        <begin position="1"/>
        <end position="80"/>
    </location>
</feature>
<feature type="compositionally biased region" description="Polar residues" evidence="1">
    <location>
        <begin position="132"/>
        <end position="163"/>
    </location>
</feature>
<organism evidence="3 4">
    <name type="scientific">Botryotinia convoluta</name>
    <dbReference type="NCBI Taxonomy" id="54673"/>
    <lineage>
        <taxon>Eukaryota</taxon>
        <taxon>Fungi</taxon>
        <taxon>Dikarya</taxon>
        <taxon>Ascomycota</taxon>
        <taxon>Pezizomycotina</taxon>
        <taxon>Leotiomycetes</taxon>
        <taxon>Helotiales</taxon>
        <taxon>Sclerotiniaceae</taxon>
        <taxon>Botryotinia</taxon>
    </lineage>
</organism>
<feature type="compositionally biased region" description="Acidic residues" evidence="1">
    <location>
        <begin position="507"/>
        <end position="517"/>
    </location>
</feature>
<gene>
    <name evidence="3" type="ORF">BCON_0111g00130</name>
</gene>
<name>A0A4Z1I5W3_9HELO</name>
<dbReference type="Proteomes" id="UP000297527">
    <property type="component" value="Unassembled WGS sequence"/>
</dbReference>
<feature type="compositionally biased region" description="Basic residues" evidence="1">
    <location>
        <begin position="599"/>
        <end position="613"/>
    </location>
</feature>
<dbReference type="Pfam" id="PF00533">
    <property type="entry name" value="BRCT"/>
    <property type="match status" value="1"/>
</dbReference>
<dbReference type="SMART" id="SM00292">
    <property type="entry name" value="BRCT"/>
    <property type="match status" value="1"/>
</dbReference>
<feature type="region of interest" description="Disordered" evidence="1">
    <location>
        <begin position="445"/>
        <end position="616"/>
    </location>
</feature>
<dbReference type="InterPro" id="IPR001357">
    <property type="entry name" value="BRCT_dom"/>
</dbReference>
<feature type="compositionally biased region" description="Basic and acidic residues" evidence="1">
    <location>
        <begin position="24"/>
        <end position="67"/>
    </location>
</feature>
<feature type="domain" description="BRCT" evidence="2">
    <location>
        <begin position="630"/>
        <end position="700"/>
    </location>
</feature>
<sequence>MTKPAKGPVGMPAPKPKMTAAQKRKADKEESLQEELRQARERKQAVEESVQIDRDAKAKEDEKERSDVGLIFNKSDRREHNDYWLAQQAVQFGMSEQLSEEQAALAEASKQDHIAEHTDGSARQNRVDQHGESSMQQNERPPTYQSTSTQAEDLMQGTGQESDQSMDDQFFDAPAQRSPNRGTDVSTLQHEFQQSNVSMKHQKLQTDDVIKTSTDFVTKYGKPWAGSAEEISQIWIILNDSPVGADTFAHVTLVSAQARYAELKLCRPAYLEIICLPLRGGNTTILQDTRVLNLKKASAILEKNPLDDLPESEPKAVEAAPADWADREDETFLDLNHTKKKRKPRRKALPKIEDILSEIEEVKDADVPAQALVKGVKPRAKDGSAAKAGEVDSEAIEDDIVVVAGAVEVSKKAVKPRARKGKVAKAVEVDSEAIGDDETVEAPAQAPVKVAKPRARKTKAADTIEVGPEAANNDEDIQGPVEAPRKVPKPRAKKTKAVKVVEIDSKEDNDDDDNDELEVPKNPFSRSNQGKSQVPAVKKPAAKPRAVAKKTQAQDDEDDDDDVPTLTKSRPVRSRAVSKAVVIIDSDDDDDQEGQAKPSKNKPAARKVATKSQKKAEIEVPEHIKTLLNNTGTFLAGRTFVVSGTLPTIGRINIEKLSRLYGAKTSRAITKATTDVVLGENPLAKQVKELKDLSPNTMDVDEFIAILMSLSNDKNNPVGADDGDTAVAVDDGEEEIEDQPPAKRTKMGVGLGSSSSAFA</sequence>
<reference evidence="3 4" key="1">
    <citation type="submission" date="2017-12" db="EMBL/GenBank/DDBJ databases">
        <title>Comparative genomics of Botrytis spp.</title>
        <authorList>
            <person name="Valero-Jimenez C.A."/>
            <person name="Tapia P."/>
            <person name="Veloso J."/>
            <person name="Silva-Moreno E."/>
            <person name="Staats M."/>
            <person name="Valdes J.H."/>
            <person name="Van Kan J.A.L."/>
        </authorList>
    </citation>
    <scope>NUCLEOTIDE SEQUENCE [LARGE SCALE GENOMIC DNA]</scope>
    <source>
        <strain evidence="3 4">MUCL11595</strain>
    </source>
</reference>
<accession>A0A4Z1I5W3</accession>